<sequence>MSGRRKNIAETDQEEKKELGGSLAKKKLPTEECSGRNDCNGALSNAQFGFQKGKGINNAIFTFTEFILNSKDNKNQTVGLFLDLSKAFDTVDHMILIQKLQWFGIRGLAKSWFVSYLSARQQFVEIGSMKSYPTIMKSGVPQGSILGPILFLLYINDLPSRITQAKTILFADDTNIVFNALDKNNLQEKINETSRQLEQWLASNRLKLNVSKTVCMYFSQKQLHGSIEILLNNTGIKDVDCTKFLGIWIDSNLTWESHIQFLTDKLSRLCYAFRVLTNITPKELLRAKLNSLAKKTNNCKSYKDGNISDKIWRATAEKLSKTETAILRNGLTERSTAANVDSDPAVASTSANQQPENSEECPNEMSQSPKPLPPRKKKRRKNNQDK</sequence>
<evidence type="ECO:0000313" key="4">
    <source>
        <dbReference type="Proteomes" id="UP001148838"/>
    </source>
</evidence>
<proteinExistence type="predicted"/>
<organism evidence="3 4">
    <name type="scientific">Periplaneta americana</name>
    <name type="common">American cockroach</name>
    <name type="synonym">Blatta americana</name>
    <dbReference type="NCBI Taxonomy" id="6978"/>
    <lineage>
        <taxon>Eukaryota</taxon>
        <taxon>Metazoa</taxon>
        <taxon>Ecdysozoa</taxon>
        <taxon>Arthropoda</taxon>
        <taxon>Hexapoda</taxon>
        <taxon>Insecta</taxon>
        <taxon>Pterygota</taxon>
        <taxon>Neoptera</taxon>
        <taxon>Polyneoptera</taxon>
        <taxon>Dictyoptera</taxon>
        <taxon>Blattodea</taxon>
        <taxon>Blattoidea</taxon>
        <taxon>Blattidae</taxon>
        <taxon>Blattinae</taxon>
        <taxon>Periplaneta</taxon>
    </lineage>
</organism>
<feature type="region of interest" description="Disordered" evidence="1">
    <location>
        <begin position="1"/>
        <end position="23"/>
    </location>
</feature>
<feature type="compositionally biased region" description="Polar residues" evidence="1">
    <location>
        <begin position="347"/>
        <end position="356"/>
    </location>
</feature>
<dbReference type="InterPro" id="IPR043502">
    <property type="entry name" value="DNA/RNA_pol_sf"/>
</dbReference>
<evidence type="ECO:0000259" key="2">
    <source>
        <dbReference type="PROSITE" id="PS50878"/>
    </source>
</evidence>
<keyword evidence="4" id="KW-1185">Reference proteome</keyword>
<feature type="domain" description="Reverse transcriptase" evidence="2">
    <location>
        <begin position="1"/>
        <end position="249"/>
    </location>
</feature>
<feature type="compositionally biased region" description="Basic residues" evidence="1">
    <location>
        <begin position="373"/>
        <end position="386"/>
    </location>
</feature>
<reference evidence="3 4" key="1">
    <citation type="journal article" date="2022" name="Allergy">
        <title>Genome assembly and annotation of Periplaneta americana reveal a comprehensive cockroach allergen profile.</title>
        <authorList>
            <person name="Wang L."/>
            <person name="Xiong Q."/>
            <person name="Saelim N."/>
            <person name="Wang L."/>
            <person name="Nong W."/>
            <person name="Wan A.T."/>
            <person name="Shi M."/>
            <person name="Liu X."/>
            <person name="Cao Q."/>
            <person name="Hui J.H.L."/>
            <person name="Sookrung N."/>
            <person name="Leung T.F."/>
            <person name="Tungtrongchitr A."/>
            <person name="Tsui S.K.W."/>
        </authorList>
    </citation>
    <scope>NUCLEOTIDE SEQUENCE [LARGE SCALE GENOMIC DNA]</scope>
    <source>
        <strain evidence="3">PWHHKU_190912</strain>
    </source>
</reference>
<accession>A0ABQ8T983</accession>
<gene>
    <name evidence="3" type="ORF">ANN_04714</name>
</gene>
<dbReference type="Proteomes" id="UP001148838">
    <property type="component" value="Unassembled WGS sequence"/>
</dbReference>
<dbReference type="PROSITE" id="PS50878">
    <property type="entry name" value="RT_POL"/>
    <property type="match status" value="1"/>
</dbReference>
<dbReference type="PANTHER" id="PTHR33332">
    <property type="entry name" value="REVERSE TRANSCRIPTASE DOMAIN-CONTAINING PROTEIN"/>
    <property type="match status" value="1"/>
</dbReference>
<dbReference type="CDD" id="cd01650">
    <property type="entry name" value="RT_nLTR_like"/>
    <property type="match status" value="1"/>
</dbReference>
<dbReference type="Pfam" id="PF00078">
    <property type="entry name" value="RVT_1"/>
    <property type="match status" value="1"/>
</dbReference>
<evidence type="ECO:0000313" key="3">
    <source>
        <dbReference type="EMBL" id="KAJ4443064.1"/>
    </source>
</evidence>
<name>A0ABQ8T983_PERAM</name>
<evidence type="ECO:0000256" key="1">
    <source>
        <dbReference type="SAM" id="MobiDB-lite"/>
    </source>
</evidence>
<dbReference type="EMBL" id="JAJSOF020000013">
    <property type="protein sequence ID" value="KAJ4443064.1"/>
    <property type="molecule type" value="Genomic_DNA"/>
</dbReference>
<dbReference type="InterPro" id="IPR000477">
    <property type="entry name" value="RT_dom"/>
</dbReference>
<feature type="region of interest" description="Disordered" evidence="1">
    <location>
        <begin position="335"/>
        <end position="386"/>
    </location>
</feature>
<comment type="caution">
    <text evidence="3">The sequence shown here is derived from an EMBL/GenBank/DDBJ whole genome shotgun (WGS) entry which is preliminary data.</text>
</comment>
<dbReference type="SUPFAM" id="SSF56672">
    <property type="entry name" value="DNA/RNA polymerases"/>
    <property type="match status" value="1"/>
</dbReference>
<protein>
    <recommendedName>
        <fullName evidence="2">Reverse transcriptase domain-containing protein</fullName>
    </recommendedName>
</protein>